<accession>A0A0D8XU13</accession>
<feature type="transmembrane region" description="Helical" evidence="2">
    <location>
        <begin position="16"/>
        <end position="36"/>
    </location>
</feature>
<proteinExistence type="predicted"/>
<sequence length="90" mass="9989">MIGCPFAALKDQRQKTYTIIAIGVGIMVCVIAYIHLTGKKRVNGTGSTFESTRETFDGSASHPIRVKKRARPKKSRREPFSTSSRSTDDK</sequence>
<organism evidence="3 4">
    <name type="scientific">Dictyocaulus viviparus</name>
    <name type="common">Bovine lungworm</name>
    <dbReference type="NCBI Taxonomy" id="29172"/>
    <lineage>
        <taxon>Eukaryota</taxon>
        <taxon>Metazoa</taxon>
        <taxon>Ecdysozoa</taxon>
        <taxon>Nematoda</taxon>
        <taxon>Chromadorea</taxon>
        <taxon>Rhabditida</taxon>
        <taxon>Rhabditina</taxon>
        <taxon>Rhabditomorpha</taxon>
        <taxon>Strongyloidea</taxon>
        <taxon>Metastrongylidae</taxon>
        <taxon>Dictyocaulus</taxon>
    </lineage>
</organism>
<evidence type="ECO:0000256" key="2">
    <source>
        <dbReference type="SAM" id="Phobius"/>
    </source>
</evidence>
<keyword evidence="2" id="KW-0812">Transmembrane</keyword>
<dbReference type="AlphaFoldDB" id="A0A0D8XU13"/>
<name>A0A0D8XU13_DICVI</name>
<evidence type="ECO:0000313" key="4">
    <source>
        <dbReference type="Proteomes" id="UP000053766"/>
    </source>
</evidence>
<gene>
    <name evidence="3" type="ORF">DICVIV_05907</name>
</gene>
<feature type="region of interest" description="Disordered" evidence="1">
    <location>
        <begin position="42"/>
        <end position="90"/>
    </location>
</feature>
<evidence type="ECO:0000256" key="1">
    <source>
        <dbReference type="SAM" id="MobiDB-lite"/>
    </source>
</evidence>
<feature type="compositionally biased region" description="Basic residues" evidence="1">
    <location>
        <begin position="64"/>
        <end position="76"/>
    </location>
</feature>
<dbReference type="EMBL" id="KN716284">
    <property type="protein sequence ID" value="KJH48015.1"/>
    <property type="molecule type" value="Genomic_DNA"/>
</dbReference>
<evidence type="ECO:0000313" key="3">
    <source>
        <dbReference type="EMBL" id="KJH48015.1"/>
    </source>
</evidence>
<protein>
    <submittedName>
        <fullName evidence="3">Uncharacterized protein</fullName>
    </submittedName>
</protein>
<feature type="compositionally biased region" description="Polar residues" evidence="1">
    <location>
        <begin position="80"/>
        <end position="90"/>
    </location>
</feature>
<reference evidence="3 4" key="1">
    <citation type="submission" date="2013-11" db="EMBL/GenBank/DDBJ databases">
        <title>Draft genome of the bovine lungworm Dictyocaulus viviparus.</title>
        <authorList>
            <person name="Mitreva M."/>
        </authorList>
    </citation>
    <scope>NUCLEOTIDE SEQUENCE [LARGE SCALE GENOMIC DNA]</scope>
    <source>
        <strain evidence="3 4">HannoverDv2000</strain>
    </source>
</reference>
<keyword evidence="2" id="KW-0472">Membrane</keyword>
<dbReference type="Proteomes" id="UP000053766">
    <property type="component" value="Unassembled WGS sequence"/>
</dbReference>
<keyword evidence="2" id="KW-1133">Transmembrane helix</keyword>
<keyword evidence="4" id="KW-1185">Reference proteome</keyword>
<reference evidence="4" key="2">
    <citation type="journal article" date="2016" name="Sci. Rep.">
        <title>Dictyocaulus viviparus genome, variome and transcriptome elucidate lungworm biology and support future intervention.</title>
        <authorList>
            <person name="McNulty S.N."/>
            <person name="Strube C."/>
            <person name="Rosa B.A."/>
            <person name="Martin J.C."/>
            <person name="Tyagi R."/>
            <person name="Choi Y.J."/>
            <person name="Wang Q."/>
            <person name="Hallsworth Pepin K."/>
            <person name="Zhang X."/>
            <person name="Ozersky P."/>
            <person name="Wilson R.K."/>
            <person name="Sternberg P.W."/>
            <person name="Gasser R.B."/>
            <person name="Mitreva M."/>
        </authorList>
    </citation>
    <scope>NUCLEOTIDE SEQUENCE [LARGE SCALE GENOMIC DNA]</scope>
    <source>
        <strain evidence="4">HannoverDv2000</strain>
    </source>
</reference>